<feature type="transmembrane region" description="Helical" evidence="2">
    <location>
        <begin position="35"/>
        <end position="64"/>
    </location>
</feature>
<evidence type="ECO:0000313" key="3">
    <source>
        <dbReference type="EMBL" id="MDR5691174.1"/>
    </source>
</evidence>
<reference evidence="4" key="1">
    <citation type="submission" date="2023-07" db="EMBL/GenBank/DDBJ databases">
        <title>Description of three actinobacteria isolated from air of manufacturing shop in a pharmaceutical factory.</title>
        <authorList>
            <person name="Zhang D.-F."/>
        </authorList>
    </citation>
    <scope>NUCLEOTIDE SEQUENCE [LARGE SCALE GENOMIC DNA]</scope>
    <source>
        <strain evidence="4">CCTCC AB 2011122</strain>
    </source>
</reference>
<organism evidence="3 4">
    <name type="scientific">Agromyces indicus</name>
    <dbReference type="NCBI Taxonomy" id="758919"/>
    <lineage>
        <taxon>Bacteria</taxon>
        <taxon>Bacillati</taxon>
        <taxon>Actinomycetota</taxon>
        <taxon>Actinomycetes</taxon>
        <taxon>Micrococcales</taxon>
        <taxon>Microbacteriaceae</taxon>
        <taxon>Agromyces</taxon>
    </lineage>
</organism>
<feature type="transmembrane region" description="Helical" evidence="2">
    <location>
        <begin position="140"/>
        <end position="160"/>
    </location>
</feature>
<feature type="transmembrane region" description="Helical" evidence="2">
    <location>
        <begin position="76"/>
        <end position="95"/>
    </location>
</feature>
<keyword evidence="2" id="KW-1133">Transmembrane helix</keyword>
<proteinExistence type="predicted"/>
<evidence type="ECO:0000313" key="4">
    <source>
        <dbReference type="Proteomes" id="UP001260072"/>
    </source>
</evidence>
<keyword evidence="2" id="KW-0472">Membrane</keyword>
<evidence type="ECO:0000256" key="1">
    <source>
        <dbReference type="SAM" id="MobiDB-lite"/>
    </source>
</evidence>
<dbReference type="RefSeq" id="WP_310519818.1">
    <property type="nucleotide sequence ID" value="NZ_BAABBS010000004.1"/>
</dbReference>
<feature type="transmembrane region" description="Helical" evidence="2">
    <location>
        <begin position="180"/>
        <end position="201"/>
    </location>
</feature>
<dbReference type="NCBIfam" id="NF038065">
    <property type="entry name" value="Pr6Pr"/>
    <property type="match status" value="1"/>
</dbReference>
<name>A0ABU1FHF3_9MICO</name>
<accession>A0ABU1FHF3</accession>
<keyword evidence="4" id="KW-1185">Reference proteome</keyword>
<dbReference type="InterPro" id="IPR049713">
    <property type="entry name" value="Pr6Pr-like"/>
</dbReference>
<keyword evidence="2" id="KW-0812">Transmembrane</keyword>
<gene>
    <name evidence="3" type="ORF">RH861_03775</name>
</gene>
<dbReference type="Proteomes" id="UP001260072">
    <property type="component" value="Unassembled WGS sequence"/>
</dbReference>
<sequence length="230" mass="25333">MRALFGVLRLLVAAAIVVAVVGQFVVSWGMVPDRAAFVVNFFSFFTILSNVLAAVLLAVGAWIAFTRPEDPGWFNLVRACAVTYMTTTFVVYNLLLRQISLDQATTVPWSNEILHVWAPLYVLLDWVLAPGRHPIPWQRLWTIALFPLVWVVYTLVRGPIAGWYPYPFLNPAQEAGYGGVAVYVIAIAAFILLVGAGILALSRTPWPRAVAPRGPRGAVGDDRSEPVTTR</sequence>
<dbReference type="EMBL" id="JAVKGS010000001">
    <property type="protein sequence ID" value="MDR5691174.1"/>
    <property type="molecule type" value="Genomic_DNA"/>
</dbReference>
<comment type="caution">
    <text evidence="3">The sequence shown here is derived from an EMBL/GenBank/DDBJ whole genome shotgun (WGS) entry which is preliminary data.</text>
</comment>
<protein>
    <submittedName>
        <fullName evidence="3">Pr6Pr family membrane protein</fullName>
    </submittedName>
</protein>
<feature type="compositionally biased region" description="Basic and acidic residues" evidence="1">
    <location>
        <begin position="219"/>
        <end position="230"/>
    </location>
</feature>
<evidence type="ECO:0000256" key="2">
    <source>
        <dbReference type="SAM" id="Phobius"/>
    </source>
</evidence>
<feature type="region of interest" description="Disordered" evidence="1">
    <location>
        <begin position="209"/>
        <end position="230"/>
    </location>
</feature>